<organism evidence="1 2">
    <name type="scientific">Prosthecochloris marina</name>
    <dbReference type="NCBI Taxonomy" id="2017681"/>
    <lineage>
        <taxon>Bacteria</taxon>
        <taxon>Pseudomonadati</taxon>
        <taxon>Chlorobiota</taxon>
        <taxon>Chlorobiia</taxon>
        <taxon>Chlorobiales</taxon>
        <taxon>Chlorobiaceae</taxon>
        <taxon>Prosthecochloris</taxon>
    </lineage>
</organism>
<evidence type="ECO:0008006" key="3">
    <source>
        <dbReference type="Google" id="ProtNLM"/>
    </source>
</evidence>
<accession>A0A317T643</accession>
<gene>
    <name evidence="1" type="ORF">CR164_06745</name>
</gene>
<dbReference type="OrthoDB" id="598493at2"/>
<dbReference type="AlphaFoldDB" id="A0A317T643"/>
<name>A0A317T643_9CHLB</name>
<keyword evidence="2" id="KW-1185">Reference proteome</keyword>
<reference evidence="2" key="1">
    <citation type="submission" date="2017-10" db="EMBL/GenBank/DDBJ databases">
        <authorList>
            <person name="Gaisin V.A."/>
            <person name="Rysina M.S."/>
            <person name="Grouzdev D.S."/>
        </authorList>
    </citation>
    <scope>NUCLEOTIDE SEQUENCE [LARGE SCALE GENOMIC DNA]</scope>
    <source>
        <strain evidence="2">V1</strain>
    </source>
</reference>
<dbReference type="Proteomes" id="UP000246278">
    <property type="component" value="Unassembled WGS sequence"/>
</dbReference>
<dbReference type="EMBL" id="PDNZ01000004">
    <property type="protein sequence ID" value="PWW82035.1"/>
    <property type="molecule type" value="Genomic_DNA"/>
</dbReference>
<protein>
    <recommendedName>
        <fullName evidence="3">Nif11 domain-containing protein</fullName>
    </recommendedName>
</protein>
<evidence type="ECO:0000313" key="2">
    <source>
        <dbReference type="Proteomes" id="UP000246278"/>
    </source>
</evidence>
<evidence type="ECO:0000313" key="1">
    <source>
        <dbReference type="EMBL" id="PWW82035.1"/>
    </source>
</evidence>
<proteinExistence type="predicted"/>
<sequence length="76" mass="8898">MTIAQSKLLFETLLSDEPFRDSILSAGSMLECKVLIEARGFDCSMSELRMTLEKYIEERNFDKEHNFSLWESIFPE</sequence>
<dbReference type="RefSeq" id="WP_110023170.1">
    <property type="nucleotide sequence ID" value="NZ_PDNZ01000004.1"/>
</dbReference>
<comment type="caution">
    <text evidence="1">The sequence shown here is derived from an EMBL/GenBank/DDBJ whole genome shotgun (WGS) entry which is preliminary data.</text>
</comment>